<organism evidence="2 3">
    <name type="scientific">Artemisia annua</name>
    <name type="common">Sweet wormwood</name>
    <dbReference type="NCBI Taxonomy" id="35608"/>
    <lineage>
        <taxon>Eukaryota</taxon>
        <taxon>Viridiplantae</taxon>
        <taxon>Streptophyta</taxon>
        <taxon>Embryophyta</taxon>
        <taxon>Tracheophyta</taxon>
        <taxon>Spermatophyta</taxon>
        <taxon>Magnoliopsida</taxon>
        <taxon>eudicotyledons</taxon>
        <taxon>Gunneridae</taxon>
        <taxon>Pentapetalae</taxon>
        <taxon>asterids</taxon>
        <taxon>campanulids</taxon>
        <taxon>Asterales</taxon>
        <taxon>Asteraceae</taxon>
        <taxon>Asteroideae</taxon>
        <taxon>Anthemideae</taxon>
        <taxon>Artemisiinae</taxon>
        <taxon>Artemisia</taxon>
    </lineage>
</organism>
<evidence type="ECO:0000313" key="3">
    <source>
        <dbReference type="Proteomes" id="UP000245207"/>
    </source>
</evidence>
<protein>
    <recommendedName>
        <fullName evidence="1">Homologous recombination OB-fold protein OB-fold domain-containing protein</fullName>
    </recommendedName>
</protein>
<dbReference type="PANTHER" id="PTHR14523:SF1">
    <property type="entry name" value="HOMOLOGOUS RECOMBINATION OB-FOLD PROTEIN"/>
    <property type="match status" value="1"/>
</dbReference>
<accession>A0A2U1NHZ3</accession>
<evidence type="ECO:0000259" key="1">
    <source>
        <dbReference type="Pfam" id="PF15072"/>
    </source>
</evidence>
<name>A0A2U1NHZ3_ARTAN</name>
<dbReference type="Proteomes" id="UP000245207">
    <property type="component" value="Unassembled WGS sequence"/>
</dbReference>
<feature type="domain" description="Homologous recombination OB-fold protein OB-fold" evidence="1">
    <location>
        <begin position="26"/>
        <end position="108"/>
    </location>
</feature>
<dbReference type="InterPro" id="IPR058570">
    <property type="entry name" value="HROB_OB"/>
</dbReference>
<dbReference type="Pfam" id="PF15072">
    <property type="entry name" value="HROB"/>
    <property type="match status" value="1"/>
</dbReference>
<gene>
    <name evidence="2" type="ORF">CTI12_AA264330</name>
</gene>
<proteinExistence type="predicted"/>
<sequence length="118" mass="13233">MLTQEFIRKVVEDVSEDEDFTRGPWVSEVVAICKSCAPNVLGDLTVTLKDLSYTISSTIHHKFLTEGGYGKAITIGLALILKHVSEFSPKQFGHYLSITMRSVVMVFPRIQYLELVVV</sequence>
<dbReference type="InterPro" id="IPR028045">
    <property type="entry name" value="HROB"/>
</dbReference>
<reference evidence="2 3" key="1">
    <citation type="journal article" date="2018" name="Mol. Plant">
        <title>The genome of Artemisia annua provides insight into the evolution of Asteraceae family and artemisinin biosynthesis.</title>
        <authorList>
            <person name="Shen Q."/>
            <person name="Zhang L."/>
            <person name="Liao Z."/>
            <person name="Wang S."/>
            <person name="Yan T."/>
            <person name="Shi P."/>
            <person name="Liu M."/>
            <person name="Fu X."/>
            <person name="Pan Q."/>
            <person name="Wang Y."/>
            <person name="Lv Z."/>
            <person name="Lu X."/>
            <person name="Zhang F."/>
            <person name="Jiang W."/>
            <person name="Ma Y."/>
            <person name="Chen M."/>
            <person name="Hao X."/>
            <person name="Li L."/>
            <person name="Tang Y."/>
            <person name="Lv G."/>
            <person name="Zhou Y."/>
            <person name="Sun X."/>
            <person name="Brodelius P.E."/>
            <person name="Rose J.K.C."/>
            <person name="Tang K."/>
        </authorList>
    </citation>
    <scope>NUCLEOTIDE SEQUENCE [LARGE SCALE GENOMIC DNA]</scope>
    <source>
        <strain evidence="3">cv. Huhao1</strain>
        <tissue evidence="2">Leaf</tissue>
    </source>
</reference>
<dbReference type="AlphaFoldDB" id="A0A2U1NHZ3"/>
<dbReference type="GO" id="GO:0000725">
    <property type="term" value="P:recombinational repair"/>
    <property type="evidence" value="ECO:0007669"/>
    <property type="project" value="InterPro"/>
</dbReference>
<dbReference type="OrthoDB" id="550780at2759"/>
<comment type="caution">
    <text evidence="2">The sequence shown here is derived from an EMBL/GenBank/DDBJ whole genome shotgun (WGS) entry which is preliminary data.</text>
</comment>
<dbReference type="EMBL" id="PKPP01002785">
    <property type="protein sequence ID" value="PWA73133.1"/>
    <property type="molecule type" value="Genomic_DNA"/>
</dbReference>
<keyword evidence="3" id="KW-1185">Reference proteome</keyword>
<dbReference type="PANTHER" id="PTHR14523">
    <property type="entry name" value="UNCHARACTERIZED PROTEIN C17ORF53 HOMOLOG"/>
    <property type="match status" value="1"/>
</dbReference>
<evidence type="ECO:0000313" key="2">
    <source>
        <dbReference type="EMBL" id="PWA73133.1"/>
    </source>
</evidence>